<dbReference type="InterPro" id="IPR050306">
    <property type="entry name" value="PfkB_Carbo_kinase"/>
</dbReference>
<proteinExistence type="inferred from homology"/>
<dbReference type="CDD" id="cd01942">
    <property type="entry name" value="ribokinase_group_A"/>
    <property type="match status" value="1"/>
</dbReference>
<evidence type="ECO:0000256" key="1">
    <source>
        <dbReference type="ARBA" id="ARBA00010688"/>
    </source>
</evidence>
<gene>
    <name evidence="5" type="ORF">UW22_C0053G0013</name>
</gene>
<comment type="similarity">
    <text evidence="1">Belongs to the carbohydrate kinase PfkB family.</text>
</comment>
<dbReference type="PANTHER" id="PTHR43085:SF46">
    <property type="entry name" value="ADENOSINE KINASE"/>
    <property type="match status" value="1"/>
</dbReference>
<dbReference type="Pfam" id="PF00294">
    <property type="entry name" value="PfkB"/>
    <property type="match status" value="1"/>
</dbReference>
<dbReference type="GO" id="GO:0016301">
    <property type="term" value="F:kinase activity"/>
    <property type="evidence" value="ECO:0007669"/>
    <property type="project" value="UniProtKB-KW"/>
</dbReference>
<dbReference type="AlphaFoldDB" id="A0A0G1GM57"/>
<keyword evidence="3 5" id="KW-0418">Kinase</keyword>
<organism evidence="5 6">
    <name type="scientific">Candidatus Gottesmanbacteria bacterium GW2011_GWB1_44_11c</name>
    <dbReference type="NCBI Taxonomy" id="1618447"/>
    <lineage>
        <taxon>Bacteria</taxon>
        <taxon>Candidatus Gottesmaniibacteriota</taxon>
    </lineage>
</organism>
<evidence type="ECO:0000259" key="4">
    <source>
        <dbReference type="Pfam" id="PF00294"/>
    </source>
</evidence>
<feature type="domain" description="Carbohydrate kinase PfkB" evidence="4">
    <location>
        <begin position="24"/>
        <end position="293"/>
    </location>
</feature>
<dbReference type="PANTHER" id="PTHR43085">
    <property type="entry name" value="HEXOKINASE FAMILY MEMBER"/>
    <property type="match status" value="1"/>
</dbReference>
<dbReference type="Gene3D" id="3.40.1190.20">
    <property type="match status" value="1"/>
</dbReference>
<dbReference type="EMBL" id="LCHM01000053">
    <property type="protein sequence ID" value="KKT35453.1"/>
    <property type="molecule type" value="Genomic_DNA"/>
</dbReference>
<accession>A0A0G1GM57</accession>
<dbReference type="InterPro" id="IPR011611">
    <property type="entry name" value="PfkB_dom"/>
</dbReference>
<dbReference type="InterPro" id="IPR029056">
    <property type="entry name" value="Ribokinase-like"/>
</dbReference>
<name>A0A0G1GM57_9BACT</name>
<evidence type="ECO:0000313" key="6">
    <source>
        <dbReference type="Proteomes" id="UP000034617"/>
    </source>
</evidence>
<protein>
    <submittedName>
        <fullName evidence="5">Adenosine kinase</fullName>
    </submittedName>
</protein>
<comment type="caution">
    <text evidence="5">The sequence shown here is derived from an EMBL/GenBank/DDBJ whole genome shotgun (WGS) entry which is preliminary data.</text>
</comment>
<keyword evidence="2" id="KW-0808">Transferase</keyword>
<dbReference type="PROSITE" id="PS00584">
    <property type="entry name" value="PFKB_KINASES_2"/>
    <property type="match status" value="1"/>
</dbReference>
<dbReference type="InterPro" id="IPR002173">
    <property type="entry name" value="Carboh/pur_kinase_PfkB_CS"/>
</dbReference>
<dbReference type="PROSITE" id="PS00583">
    <property type="entry name" value="PFKB_KINASES_1"/>
    <property type="match status" value="1"/>
</dbReference>
<reference evidence="5 6" key="1">
    <citation type="journal article" date="2015" name="Nature">
        <title>rRNA introns, odd ribosomes, and small enigmatic genomes across a large radiation of phyla.</title>
        <authorList>
            <person name="Brown C.T."/>
            <person name="Hug L.A."/>
            <person name="Thomas B.C."/>
            <person name="Sharon I."/>
            <person name="Castelle C.J."/>
            <person name="Singh A."/>
            <person name="Wilkins M.J."/>
            <person name="Williams K.H."/>
            <person name="Banfield J.F."/>
        </authorList>
    </citation>
    <scope>NUCLEOTIDE SEQUENCE [LARGE SCALE GENOMIC DNA]</scope>
</reference>
<sequence length="316" mass="35240">MDILVTGSLGYDYIMDFPGRFADRIMPDKIHSLSLSFLVDTLHKQFGGTAGNIAYTLQLLGEYPHIIAPAGNDFSPYLIFLKRHHMDISGITVHRDIPTSSYFVITDQNDNQIGSFFIGALKYATRCHLLPWLKKKKNLFAIISPSDPKAMVQYVDECIVRKIPYLFDPAFQIATLSPTDLKKGITHASMAIGNDYEISLMEKQLEITHKQLRMLVPIVITTLGPKGSIIEEKNNRISIKPAKVSAVVDPTGAGDAYRGGFIAGYVRGCDLKTCGQMGSVAAVYTVEKYGTVTHTYTKKQFIERYQKNYGTKISLK</sequence>
<evidence type="ECO:0000256" key="2">
    <source>
        <dbReference type="ARBA" id="ARBA00022679"/>
    </source>
</evidence>
<dbReference type="SUPFAM" id="SSF53613">
    <property type="entry name" value="Ribokinase-like"/>
    <property type="match status" value="1"/>
</dbReference>
<evidence type="ECO:0000256" key="3">
    <source>
        <dbReference type="ARBA" id="ARBA00022777"/>
    </source>
</evidence>
<dbReference type="Proteomes" id="UP000034617">
    <property type="component" value="Unassembled WGS sequence"/>
</dbReference>
<evidence type="ECO:0000313" key="5">
    <source>
        <dbReference type="EMBL" id="KKT35453.1"/>
    </source>
</evidence>